<dbReference type="OrthoDB" id="3363386at2759"/>
<keyword evidence="2" id="KW-0472">Membrane</keyword>
<keyword evidence="2" id="KW-0812">Transmembrane</keyword>
<feature type="transmembrane region" description="Helical" evidence="2">
    <location>
        <begin position="274"/>
        <end position="297"/>
    </location>
</feature>
<evidence type="ECO:0000313" key="4">
    <source>
        <dbReference type="Proteomes" id="UP000559256"/>
    </source>
</evidence>
<proteinExistence type="predicted"/>
<evidence type="ECO:0000256" key="1">
    <source>
        <dbReference type="SAM" id="MobiDB-lite"/>
    </source>
</evidence>
<feature type="region of interest" description="Disordered" evidence="1">
    <location>
        <begin position="1"/>
        <end position="51"/>
    </location>
</feature>
<keyword evidence="2" id="KW-1133">Transmembrane helix</keyword>
<evidence type="ECO:0000256" key="2">
    <source>
        <dbReference type="SAM" id="Phobius"/>
    </source>
</evidence>
<feature type="compositionally biased region" description="Low complexity" evidence="1">
    <location>
        <begin position="72"/>
        <end position="103"/>
    </location>
</feature>
<reference evidence="3 4" key="1">
    <citation type="journal article" date="2020" name="ISME J.">
        <title>Uncovering the hidden diversity of litter-decomposition mechanisms in mushroom-forming fungi.</title>
        <authorList>
            <person name="Floudas D."/>
            <person name="Bentzer J."/>
            <person name="Ahren D."/>
            <person name="Johansson T."/>
            <person name="Persson P."/>
            <person name="Tunlid A."/>
        </authorList>
    </citation>
    <scope>NUCLEOTIDE SEQUENCE [LARGE SCALE GENOMIC DNA]</scope>
    <source>
        <strain evidence="3 4">CBS 291.85</strain>
    </source>
</reference>
<keyword evidence="4" id="KW-1185">Reference proteome</keyword>
<organism evidence="3 4">
    <name type="scientific">Tetrapyrgos nigripes</name>
    <dbReference type="NCBI Taxonomy" id="182062"/>
    <lineage>
        <taxon>Eukaryota</taxon>
        <taxon>Fungi</taxon>
        <taxon>Dikarya</taxon>
        <taxon>Basidiomycota</taxon>
        <taxon>Agaricomycotina</taxon>
        <taxon>Agaricomycetes</taxon>
        <taxon>Agaricomycetidae</taxon>
        <taxon>Agaricales</taxon>
        <taxon>Marasmiineae</taxon>
        <taxon>Marasmiaceae</taxon>
        <taxon>Tetrapyrgos</taxon>
    </lineage>
</organism>
<accession>A0A8H5GY25</accession>
<evidence type="ECO:0000313" key="3">
    <source>
        <dbReference type="EMBL" id="KAF5373067.1"/>
    </source>
</evidence>
<comment type="caution">
    <text evidence="3">The sequence shown here is derived from an EMBL/GenBank/DDBJ whole genome shotgun (WGS) entry which is preliminary data.</text>
</comment>
<feature type="compositionally biased region" description="Polar residues" evidence="1">
    <location>
        <begin position="104"/>
        <end position="125"/>
    </location>
</feature>
<feature type="region of interest" description="Disordered" evidence="1">
    <location>
        <begin position="188"/>
        <end position="230"/>
    </location>
</feature>
<protein>
    <submittedName>
        <fullName evidence="3">Uncharacterized protein</fullName>
    </submittedName>
</protein>
<gene>
    <name evidence="3" type="ORF">D9758_001566</name>
</gene>
<dbReference type="Proteomes" id="UP000559256">
    <property type="component" value="Unassembled WGS sequence"/>
</dbReference>
<dbReference type="AlphaFoldDB" id="A0A8H5GY25"/>
<feature type="compositionally biased region" description="Low complexity" evidence="1">
    <location>
        <begin position="218"/>
        <end position="230"/>
    </location>
</feature>
<name>A0A8H5GY25_9AGAR</name>
<sequence length="310" mass="32948">MASTSRRIRFAPLPDPRRLVLVTDDGAELPLTPDPESKLDPDAPDGDADPVCIPAYFSLQALSPKPSSPCPSTLVSGSATSESSEPSSSSSSSASSMHSLTPTQSIEPSVTAGSRTPTQSNQSSFKPRRNTDLFAKITSKKLTAEQILTLGAINLFKSNKGKNKAFAEDVPPSAWGSSLTRWTSGGSAHSFGAPLSRSQSTQSTQTYKGGNVRKKPRSSSASATDSSKNAARANGLISTLHDSSGKRGNKTRMLNGRVYGARRGSGKFSFPTSLLLLLLSLFSSLLPPFSISFILHFDRMRSAYFLLVCP</sequence>
<feature type="region of interest" description="Disordered" evidence="1">
    <location>
        <begin position="63"/>
        <end position="130"/>
    </location>
</feature>
<dbReference type="EMBL" id="JAACJM010000004">
    <property type="protein sequence ID" value="KAF5373067.1"/>
    <property type="molecule type" value="Genomic_DNA"/>
</dbReference>